<gene>
    <name evidence="3" type="ORF">CELE_F26E4.7</name>
    <name evidence="3 5" type="ORF">F26E4.7</name>
</gene>
<proteinExistence type="predicted"/>
<evidence type="ECO:0000256" key="1">
    <source>
        <dbReference type="SAM" id="SignalP"/>
    </source>
</evidence>
<dbReference type="InterPro" id="IPR050904">
    <property type="entry name" value="Adhesion/Biosynth-related"/>
</dbReference>
<dbReference type="PANTHER" id="PTHR10900:SF77">
    <property type="entry name" value="FI19380P1"/>
    <property type="match status" value="1"/>
</dbReference>
<feature type="domain" description="FAS1" evidence="2">
    <location>
        <begin position="265"/>
        <end position="415"/>
    </location>
</feature>
<dbReference type="GeneID" id="172829"/>
<evidence type="ECO:0000313" key="4">
    <source>
        <dbReference type="Proteomes" id="UP000001940"/>
    </source>
</evidence>
<feature type="signal peptide" evidence="1">
    <location>
        <begin position="1"/>
        <end position="17"/>
    </location>
</feature>
<dbReference type="Gene3D" id="2.30.180.10">
    <property type="entry name" value="FAS1 domain"/>
    <property type="match status" value="2"/>
</dbReference>
<dbReference type="FunFam" id="2.30.180.10:FF:000060">
    <property type="entry name" value="Protein CBG03800"/>
    <property type="match status" value="1"/>
</dbReference>
<dbReference type="AlphaFoldDB" id="Q8T3E1"/>
<dbReference type="CTD" id="172829"/>
<dbReference type="SMART" id="SM00554">
    <property type="entry name" value="FAS1"/>
    <property type="match status" value="2"/>
</dbReference>
<dbReference type="SUPFAM" id="SSF82153">
    <property type="entry name" value="FAS1 domain"/>
    <property type="match status" value="2"/>
</dbReference>
<dbReference type="PANTHER" id="PTHR10900">
    <property type="entry name" value="PERIOSTIN-RELATED"/>
    <property type="match status" value="1"/>
</dbReference>
<dbReference type="Proteomes" id="UP000001940">
    <property type="component" value="Chromosome I"/>
</dbReference>
<feature type="chain" id="PRO_5004313846" evidence="1">
    <location>
        <begin position="18"/>
        <end position="608"/>
    </location>
</feature>
<dbReference type="InterPro" id="IPR000782">
    <property type="entry name" value="FAS1_domain"/>
</dbReference>
<protein>
    <submittedName>
        <fullName evidence="3">FAS1 domain-containing protein</fullName>
    </submittedName>
</protein>
<dbReference type="Pfam" id="PF02469">
    <property type="entry name" value="Fasciclin"/>
    <property type="match status" value="2"/>
</dbReference>
<dbReference type="AGR" id="WB:WBGene00009162"/>
<keyword evidence="1" id="KW-0732">Signal</keyword>
<name>Q8T3E1_CAEEL</name>
<dbReference type="SMR" id="Q8T3E1"/>
<dbReference type="PROSITE" id="PS50213">
    <property type="entry name" value="FAS1"/>
    <property type="match status" value="2"/>
</dbReference>
<sequence length="608" mass="71350">MIPFLVFIFILFTPIKSDLWAETERMPDLQQWRALCGYYAVATAYMKDSNARVTVFAPVDDVFTYNPTIRAMDQKETLSHIVDSQVVELTQNKLWDKQTLIRSTINSGYTYITQFENNPGNFSYFANAGMMCNHASNQWGIISGEQYLFKICTPMGHRPYPGTALSFIREHDGSVFEERQYNNRDLSQIRDILDRTPDIALVIYGSSAWNGFHTFFIPNDAAFARVIDRNRIDREVLLAHVTSTNRVLFTWPWLYDGGQHYYPSVRFSANIIEDNFKLKLVMRNITDRRTGKWDRQIVRNYFSATGGLVTFFAPWNEAFDRIPEQIERRLLRDRIWLEQILKLHIVPAKELTSDEITNETIVNTVDNMRQLYFIKGEWPTNNVTYYVIGGGIKTAIMMDNVAATNGIVHYIERVLGVPYQSLWEIMRNESRIQASFHMMSNLQLRYSMDPWQVLTPEQNFTFFVPTNEAWHKQSTSLVARMNDGNHWQALQYVYKRHIVQGQALMYTDLRERTYVMMNDEKVVIRRRGRFFELYWPRGDRRAQVLEGGEIAGINGYMHMIDSVLIYEPDLRAHACTTEPVFLQFLVVCLVMVWRPGWFTPFYTVFFYR</sequence>
<keyword evidence="4" id="KW-1185">Reference proteome</keyword>
<organism evidence="3 4">
    <name type="scientific">Caenorhabditis elegans</name>
    <dbReference type="NCBI Taxonomy" id="6239"/>
    <lineage>
        <taxon>Eukaryota</taxon>
        <taxon>Metazoa</taxon>
        <taxon>Ecdysozoa</taxon>
        <taxon>Nematoda</taxon>
        <taxon>Chromadorea</taxon>
        <taxon>Rhabditida</taxon>
        <taxon>Rhabditina</taxon>
        <taxon>Rhabditomorpha</taxon>
        <taxon>Rhabditoidea</taxon>
        <taxon>Rhabditidae</taxon>
        <taxon>Peloderinae</taxon>
        <taxon>Caenorhabditis</taxon>
    </lineage>
</organism>
<dbReference type="UCSC" id="F26E4.7b">
    <property type="organism name" value="c. elegans"/>
</dbReference>
<dbReference type="WormBase" id="F26E4.7b">
    <property type="protein sequence ID" value="CE30520"/>
    <property type="gene ID" value="WBGene00009162"/>
</dbReference>
<feature type="domain" description="FAS1" evidence="2">
    <location>
        <begin position="419"/>
        <end position="564"/>
    </location>
</feature>
<dbReference type="InterPro" id="IPR036378">
    <property type="entry name" value="FAS1_dom_sf"/>
</dbReference>
<dbReference type="Bgee" id="WBGene00009162">
    <property type="expression patterns" value="Expressed in pharyngeal muscle cell (C elegans) and 3 other cell types or tissues"/>
</dbReference>
<evidence type="ECO:0000259" key="2">
    <source>
        <dbReference type="PROSITE" id="PS50213"/>
    </source>
</evidence>
<dbReference type="RefSeq" id="NP_740907.1">
    <property type="nucleotide sequence ID" value="NM_171843.3"/>
</dbReference>
<dbReference type="ExpressionAtlas" id="Q8T3E1">
    <property type="expression patterns" value="baseline and differential"/>
</dbReference>
<evidence type="ECO:0000313" key="3">
    <source>
        <dbReference type="EMBL" id="CAD30437.1"/>
    </source>
</evidence>
<accession>Q8T3E1</accession>
<dbReference type="OrthoDB" id="5810603at2759"/>
<evidence type="ECO:0000313" key="5">
    <source>
        <dbReference type="WormBase" id="F26E4.7b"/>
    </source>
</evidence>
<reference evidence="3 4" key="1">
    <citation type="journal article" date="1998" name="Science">
        <title>Genome sequence of the nematode C. elegans: a platform for investigating biology.</title>
        <authorList>
            <consortium name="The C. elegans sequencing consortium"/>
            <person name="Sulson J.E."/>
            <person name="Waterston R."/>
        </authorList>
    </citation>
    <scope>NUCLEOTIDE SEQUENCE [LARGE SCALE GENOMIC DNA]</scope>
    <source>
        <strain evidence="3 4">Bristol N2</strain>
    </source>
</reference>
<dbReference type="EMBL" id="BX284601">
    <property type="protein sequence ID" value="CAD30437.1"/>
    <property type="molecule type" value="Genomic_DNA"/>
</dbReference>